<dbReference type="PIRSF" id="PIRSF006806">
    <property type="entry name" value="FTHF_cligase"/>
    <property type="match status" value="1"/>
</dbReference>
<dbReference type="InterPro" id="IPR002698">
    <property type="entry name" value="FTHF_cligase"/>
</dbReference>
<dbReference type="AlphaFoldDB" id="A0A1I4ZGF7"/>
<dbReference type="OrthoDB" id="9801938at2"/>
<keyword evidence="5" id="KW-0460">Magnesium</keyword>
<comment type="similarity">
    <text evidence="1 5">Belongs to the 5-formyltetrahydrofolate cyclo-ligase family.</text>
</comment>
<dbReference type="GO" id="GO:0005524">
    <property type="term" value="F:ATP binding"/>
    <property type="evidence" value="ECO:0007669"/>
    <property type="project" value="UniProtKB-KW"/>
</dbReference>
<comment type="catalytic activity">
    <reaction evidence="5">
        <text>(6S)-5-formyl-5,6,7,8-tetrahydrofolate + ATP = (6R)-5,10-methenyltetrahydrofolate + ADP + phosphate</text>
        <dbReference type="Rhea" id="RHEA:10488"/>
        <dbReference type="ChEBI" id="CHEBI:30616"/>
        <dbReference type="ChEBI" id="CHEBI:43474"/>
        <dbReference type="ChEBI" id="CHEBI:57455"/>
        <dbReference type="ChEBI" id="CHEBI:57457"/>
        <dbReference type="ChEBI" id="CHEBI:456216"/>
        <dbReference type="EC" id="6.3.3.2"/>
    </reaction>
</comment>
<dbReference type="GO" id="GO:0009396">
    <property type="term" value="P:folic acid-containing compound biosynthetic process"/>
    <property type="evidence" value="ECO:0007669"/>
    <property type="project" value="TreeGrafter"/>
</dbReference>
<feature type="binding site" evidence="4">
    <location>
        <begin position="143"/>
        <end position="151"/>
    </location>
    <ligand>
        <name>ATP</name>
        <dbReference type="ChEBI" id="CHEBI:30616"/>
    </ligand>
</feature>
<evidence type="ECO:0000256" key="1">
    <source>
        <dbReference type="ARBA" id="ARBA00010638"/>
    </source>
</evidence>
<dbReference type="PANTHER" id="PTHR23407">
    <property type="entry name" value="ATPASE INHIBITOR/5-FORMYLTETRAHYDROFOLATE CYCLO-LIGASE"/>
    <property type="match status" value="1"/>
</dbReference>
<keyword evidence="2 4" id="KW-0547">Nucleotide-binding</keyword>
<evidence type="ECO:0000313" key="6">
    <source>
        <dbReference type="EMBL" id="SFN49288.1"/>
    </source>
</evidence>
<evidence type="ECO:0000313" key="7">
    <source>
        <dbReference type="Proteomes" id="UP000242869"/>
    </source>
</evidence>
<dbReference type="Pfam" id="PF01812">
    <property type="entry name" value="5-FTHF_cyc-lig"/>
    <property type="match status" value="1"/>
</dbReference>
<keyword evidence="7" id="KW-1185">Reference proteome</keyword>
<dbReference type="RefSeq" id="WP_091194234.1">
    <property type="nucleotide sequence ID" value="NZ_FOVE01000010.1"/>
</dbReference>
<dbReference type="InterPro" id="IPR024185">
    <property type="entry name" value="FTHF_cligase-like_sf"/>
</dbReference>
<dbReference type="NCBIfam" id="TIGR02727">
    <property type="entry name" value="MTHFS_bact"/>
    <property type="match status" value="1"/>
</dbReference>
<dbReference type="Gene3D" id="3.40.50.10420">
    <property type="entry name" value="NagB/RpiA/CoA transferase-like"/>
    <property type="match status" value="1"/>
</dbReference>
<evidence type="ECO:0000256" key="5">
    <source>
        <dbReference type="RuleBase" id="RU361279"/>
    </source>
</evidence>
<organism evidence="6 7">
    <name type="scientific">Formivibrio citricus</name>
    <dbReference type="NCBI Taxonomy" id="83765"/>
    <lineage>
        <taxon>Bacteria</taxon>
        <taxon>Pseudomonadati</taxon>
        <taxon>Pseudomonadota</taxon>
        <taxon>Betaproteobacteria</taxon>
        <taxon>Neisseriales</taxon>
        <taxon>Chitinibacteraceae</taxon>
        <taxon>Formivibrio</taxon>
    </lineage>
</organism>
<evidence type="ECO:0000256" key="4">
    <source>
        <dbReference type="PIRSR" id="PIRSR006806-1"/>
    </source>
</evidence>
<dbReference type="EMBL" id="FOVE01000010">
    <property type="protein sequence ID" value="SFN49288.1"/>
    <property type="molecule type" value="Genomic_DNA"/>
</dbReference>
<proteinExistence type="inferred from homology"/>
<name>A0A1I4ZGF7_9NEIS</name>
<dbReference type="PANTHER" id="PTHR23407:SF1">
    <property type="entry name" value="5-FORMYLTETRAHYDROFOLATE CYCLO-LIGASE"/>
    <property type="match status" value="1"/>
</dbReference>
<dbReference type="STRING" id="83765.SAMN05660284_01626"/>
<protein>
    <recommendedName>
        <fullName evidence="5">5-formyltetrahydrofolate cyclo-ligase</fullName>
        <ecNumber evidence="5">6.3.3.2</ecNumber>
    </recommendedName>
</protein>
<gene>
    <name evidence="6" type="ORF">SAMN05660284_01626</name>
</gene>
<keyword evidence="3 4" id="KW-0067">ATP-binding</keyword>
<feature type="binding site" evidence="4">
    <location>
        <position position="66"/>
    </location>
    <ligand>
        <name>substrate</name>
    </ligand>
</feature>
<comment type="cofactor">
    <cofactor evidence="5">
        <name>Mg(2+)</name>
        <dbReference type="ChEBI" id="CHEBI:18420"/>
    </cofactor>
</comment>
<feature type="binding site" evidence="4">
    <location>
        <begin position="15"/>
        <end position="19"/>
    </location>
    <ligand>
        <name>ATP</name>
        <dbReference type="ChEBI" id="CHEBI:30616"/>
    </ligand>
</feature>
<dbReference type="SUPFAM" id="SSF100950">
    <property type="entry name" value="NagB/RpiA/CoA transferase-like"/>
    <property type="match status" value="1"/>
</dbReference>
<keyword evidence="6" id="KW-0436">Ligase</keyword>
<dbReference type="InterPro" id="IPR037171">
    <property type="entry name" value="NagB/RpiA_transferase-like"/>
</dbReference>
<reference evidence="7" key="1">
    <citation type="submission" date="2016-10" db="EMBL/GenBank/DDBJ databases">
        <authorList>
            <person name="Varghese N."/>
            <person name="Submissions S."/>
        </authorList>
    </citation>
    <scope>NUCLEOTIDE SEQUENCE [LARGE SCALE GENOMIC DNA]</scope>
    <source>
        <strain evidence="7">DSM 6150</strain>
    </source>
</reference>
<dbReference type="Proteomes" id="UP000242869">
    <property type="component" value="Unassembled WGS sequence"/>
</dbReference>
<dbReference type="GO" id="GO:0030272">
    <property type="term" value="F:5-formyltetrahydrofolate cyclo-ligase activity"/>
    <property type="evidence" value="ECO:0007669"/>
    <property type="project" value="UniProtKB-EC"/>
</dbReference>
<dbReference type="GO" id="GO:0046872">
    <property type="term" value="F:metal ion binding"/>
    <property type="evidence" value="ECO:0007669"/>
    <property type="project" value="UniProtKB-KW"/>
</dbReference>
<feature type="binding site" evidence="4">
    <location>
        <position position="61"/>
    </location>
    <ligand>
        <name>substrate</name>
    </ligand>
</feature>
<sequence>MREVSLHSVQQLHDKIALRHELRGKRGSMTAAERRKAELGAALQARRNGWLKPGKRIAAYIPVGSEFSSWPLMLLALKLGAEVYVPRVPKNGKQLEFVRLDQHTSWSAGAYGIPEPSHEKTCLPHRLDTVFLPLVGYDDQGFRLGQGGGYYDATFAFRRLRKYWLKPRLIGLGFECQKASHLPVDHWDLKLDAVLSG</sequence>
<dbReference type="EC" id="6.3.3.2" evidence="5"/>
<evidence type="ECO:0000256" key="2">
    <source>
        <dbReference type="ARBA" id="ARBA00022741"/>
    </source>
</evidence>
<keyword evidence="5" id="KW-0479">Metal-binding</keyword>
<dbReference type="GO" id="GO:0035999">
    <property type="term" value="P:tetrahydrofolate interconversion"/>
    <property type="evidence" value="ECO:0007669"/>
    <property type="project" value="TreeGrafter"/>
</dbReference>
<evidence type="ECO:0000256" key="3">
    <source>
        <dbReference type="ARBA" id="ARBA00022840"/>
    </source>
</evidence>
<accession>A0A1I4ZGF7</accession>